<proteinExistence type="predicted"/>
<name>A0A2H3C5A3_9AGAR</name>
<reference evidence="2" key="1">
    <citation type="journal article" date="2017" name="Nat. Ecol. Evol.">
        <title>Genome expansion and lineage-specific genetic innovations in the forest pathogenic fungi Armillaria.</title>
        <authorList>
            <person name="Sipos G."/>
            <person name="Prasanna A.N."/>
            <person name="Walter M.C."/>
            <person name="O'Connor E."/>
            <person name="Balint B."/>
            <person name="Krizsan K."/>
            <person name="Kiss B."/>
            <person name="Hess J."/>
            <person name="Varga T."/>
            <person name="Slot J."/>
            <person name="Riley R."/>
            <person name="Boka B."/>
            <person name="Rigling D."/>
            <person name="Barry K."/>
            <person name="Lee J."/>
            <person name="Mihaltcheva S."/>
            <person name="LaButti K."/>
            <person name="Lipzen A."/>
            <person name="Waldron R."/>
            <person name="Moloney N.M."/>
            <person name="Sperisen C."/>
            <person name="Kredics L."/>
            <person name="Vagvoelgyi C."/>
            <person name="Patrignani A."/>
            <person name="Fitzpatrick D."/>
            <person name="Nagy I."/>
            <person name="Doyle S."/>
            <person name="Anderson J.B."/>
            <person name="Grigoriev I.V."/>
            <person name="Gueldener U."/>
            <person name="Muensterkoetter M."/>
            <person name="Nagy L.G."/>
        </authorList>
    </citation>
    <scope>NUCLEOTIDE SEQUENCE [LARGE SCALE GENOMIC DNA]</scope>
    <source>
        <strain evidence="2">28-4</strain>
    </source>
</reference>
<keyword evidence="2" id="KW-1185">Reference proteome</keyword>
<protein>
    <submittedName>
        <fullName evidence="1">Uncharacterized protein</fullName>
    </submittedName>
</protein>
<evidence type="ECO:0000313" key="1">
    <source>
        <dbReference type="EMBL" id="PBK76484.1"/>
    </source>
</evidence>
<gene>
    <name evidence="1" type="ORF">ARMSODRAFT_227969</name>
</gene>
<organism evidence="1 2">
    <name type="scientific">Armillaria solidipes</name>
    <dbReference type="NCBI Taxonomy" id="1076256"/>
    <lineage>
        <taxon>Eukaryota</taxon>
        <taxon>Fungi</taxon>
        <taxon>Dikarya</taxon>
        <taxon>Basidiomycota</taxon>
        <taxon>Agaricomycotina</taxon>
        <taxon>Agaricomycetes</taxon>
        <taxon>Agaricomycetidae</taxon>
        <taxon>Agaricales</taxon>
        <taxon>Marasmiineae</taxon>
        <taxon>Physalacriaceae</taxon>
        <taxon>Armillaria</taxon>
    </lineage>
</organism>
<dbReference type="AlphaFoldDB" id="A0A2H3C5A3"/>
<dbReference type="Proteomes" id="UP000218334">
    <property type="component" value="Unassembled WGS sequence"/>
</dbReference>
<dbReference type="EMBL" id="KZ293416">
    <property type="protein sequence ID" value="PBK76484.1"/>
    <property type="molecule type" value="Genomic_DNA"/>
</dbReference>
<evidence type="ECO:0000313" key="2">
    <source>
        <dbReference type="Proteomes" id="UP000218334"/>
    </source>
</evidence>
<accession>A0A2H3C5A3</accession>
<sequence length="68" mass="7874">MIMQPQSWRCMTIFAASVVILLFSTATVLYNVSTRVFETEKSTNDQPYSKYPFVYCRGMPDPERVKLS</sequence>